<dbReference type="Proteomes" id="UP001151081">
    <property type="component" value="Unassembled WGS sequence"/>
</dbReference>
<dbReference type="EMBL" id="JAGTJJ010000107">
    <property type="protein sequence ID" value="MDC3989352.1"/>
    <property type="molecule type" value="Genomic_DNA"/>
</dbReference>
<dbReference type="InterPro" id="IPR006626">
    <property type="entry name" value="PbH1"/>
</dbReference>
<protein>
    <submittedName>
        <fullName evidence="2">Right-handed parallel beta-helix repeat-containing protein</fullName>
    </submittedName>
</protein>
<dbReference type="SMART" id="SM00710">
    <property type="entry name" value="PbH1"/>
    <property type="match status" value="4"/>
</dbReference>
<organism evidence="2 3">
    <name type="scientific">Polyangium jinanense</name>
    <dbReference type="NCBI Taxonomy" id="2829994"/>
    <lineage>
        <taxon>Bacteria</taxon>
        <taxon>Pseudomonadati</taxon>
        <taxon>Myxococcota</taxon>
        <taxon>Polyangia</taxon>
        <taxon>Polyangiales</taxon>
        <taxon>Polyangiaceae</taxon>
        <taxon>Polyangium</taxon>
    </lineage>
</organism>
<accession>A0A9X3XG26</accession>
<dbReference type="Pfam" id="PF13229">
    <property type="entry name" value="Beta_helix"/>
    <property type="match status" value="1"/>
</dbReference>
<dbReference type="InterPro" id="IPR039448">
    <property type="entry name" value="Beta_helix"/>
</dbReference>
<sequence>MKPLALEAPSMLGGCCAARIVNKRRRRQTMSVVPQKFHNITVLTAATAFSLGLHGCTGTSDPADESIAIASQELQGSVACTAAQLAELLKVTDDVYDVKCSFTLPAGSTIYRPLRFYGDAADGVTVDCNGSLIGHGGKNGLPDTHGTRMIEIRSKLTVSDGSVVKKANGYYERQRPEQITIKDCSVHGTVRIYGLGVNGEAEYVRQSSIDSAAPGHPARARDAAPYNVVLNNVTIHGGGGVPLYLSPGVTRVQLLNSTISGNSTGAGIYLDTESANNIIRNNEFTLNTGREIIAVDGSSGNLIVNNQFPHPEYGGIHLYRNCGEGGTVRWSGPHHNQFINNFFGSDYHPSIMVASRDGDSPHCDEDDGYDFGSSKYNWDYARYNAIMQNQMLNADVAMAIFVKHSTINSPNYVEHNQSVTARIVRKAGCYLPTGFAKDFILDDQTATVTETQSGSEVCVVKKCIDGVLSDVGDCTMTMVPFGCSKSGSNAGCNTSATCPSGTKIIGAKAACNLETTDVTADDLESTPAGIVDVVQLSDNTSDGKCIVGDTTVVSRDDVVRGPSGATSLTAHCEEHDNNGGECAVKGVLYCK</sequence>
<dbReference type="SUPFAM" id="SSF51126">
    <property type="entry name" value="Pectin lyase-like"/>
    <property type="match status" value="1"/>
</dbReference>
<dbReference type="RefSeq" id="WP_272428503.1">
    <property type="nucleotide sequence ID" value="NZ_JAGTJJ010000107.1"/>
</dbReference>
<dbReference type="InterPro" id="IPR012334">
    <property type="entry name" value="Pectin_lyas_fold"/>
</dbReference>
<evidence type="ECO:0000313" key="3">
    <source>
        <dbReference type="Proteomes" id="UP001151081"/>
    </source>
</evidence>
<dbReference type="InterPro" id="IPR011050">
    <property type="entry name" value="Pectin_lyase_fold/virulence"/>
</dbReference>
<proteinExistence type="predicted"/>
<keyword evidence="3" id="KW-1185">Reference proteome</keyword>
<gene>
    <name evidence="2" type="ORF">KEG57_53315</name>
</gene>
<dbReference type="Gene3D" id="2.160.20.10">
    <property type="entry name" value="Single-stranded right-handed beta-helix, Pectin lyase-like"/>
    <property type="match status" value="1"/>
</dbReference>
<name>A0A9X3XG26_9BACT</name>
<comment type="caution">
    <text evidence="2">The sequence shown here is derived from an EMBL/GenBank/DDBJ whole genome shotgun (WGS) entry which is preliminary data.</text>
</comment>
<dbReference type="AlphaFoldDB" id="A0A9X3XG26"/>
<evidence type="ECO:0000259" key="1">
    <source>
        <dbReference type="Pfam" id="PF13229"/>
    </source>
</evidence>
<evidence type="ECO:0000313" key="2">
    <source>
        <dbReference type="EMBL" id="MDC3989352.1"/>
    </source>
</evidence>
<feature type="domain" description="Right handed beta helix" evidence="1">
    <location>
        <begin position="178"/>
        <end position="342"/>
    </location>
</feature>
<reference evidence="2 3" key="1">
    <citation type="submission" date="2021-04" db="EMBL/GenBank/DDBJ databases">
        <title>Genome analysis of Polyangium sp.</title>
        <authorList>
            <person name="Li Y."/>
            <person name="Wang J."/>
        </authorList>
    </citation>
    <scope>NUCLEOTIDE SEQUENCE [LARGE SCALE GENOMIC DNA]</scope>
    <source>
        <strain evidence="2 3">SDU14</strain>
    </source>
</reference>